<name>A0A9P6Y9P9_9FUNG</name>
<feature type="compositionally biased region" description="Basic residues" evidence="1">
    <location>
        <begin position="143"/>
        <end position="166"/>
    </location>
</feature>
<feature type="signal peptide" evidence="2">
    <location>
        <begin position="1"/>
        <end position="22"/>
    </location>
</feature>
<feature type="chain" id="PRO_5040124760" evidence="2">
    <location>
        <begin position="23"/>
        <end position="188"/>
    </location>
</feature>
<evidence type="ECO:0000256" key="1">
    <source>
        <dbReference type="SAM" id="MobiDB-lite"/>
    </source>
</evidence>
<protein>
    <submittedName>
        <fullName evidence="3">Uncharacterized protein</fullName>
    </submittedName>
</protein>
<reference evidence="3 4" key="1">
    <citation type="journal article" date="2020" name="Microb. Genom.">
        <title>Genetic diversity of clinical and environmental Mucorales isolates obtained from an investigation of mucormycosis cases among solid organ transplant recipients.</title>
        <authorList>
            <person name="Nguyen M.H."/>
            <person name="Kaul D."/>
            <person name="Muto C."/>
            <person name="Cheng S.J."/>
            <person name="Richter R.A."/>
            <person name="Bruno V.M."/>
            <person name="Liu G."/>
            <person name="Beyhan S."/>
            <person name="Sundermann A.J."/>
            <person name="Mounaud S."/>
            <person name="Pasculle A.W."/>
            <person name="Nierman W.C."/>
            <person name="Driscoll E."/>
            <person name="Cumbie R."/>
            <person name="Clancy C.J."/>
            <person name="Dupont C.L."/>
        </authorList>
    </citation>
    <scope>NUCLEOTIDE SEQUENCE [LARGE SCALE GENOMIC DNA]</scope>
    <source>
        <strain evidence="3 4">GL24</strain>
    </source>
</reference>
<dbReference type="EMBL" id="JAANIU010006394">
    <property type="protein sequence ID" value="KAG1542098.1"/>
    <property type="molecule type" value="Genomic_DNA"/>
</dbReference>
<evidence type="ECO:0000313" key="3">
    <source>
        <dbReference type="EMBL" id="KAG1542098.1"/>
    </source>
</evidence>
<comment type="caution">
    <text evidence="3">The sequence shown here is derived from an EMBL/GenBank/DDBJ whole genome shotgun (WGS) entry which is preliminary data.</text>
</comment>
<dbReference type="Proteomes" id="UP000740926">
    <property type="component" value="Unassembled WGS sequence"/>
</dbReference>
<feature type="compositionally biased region" description="Basic and acidic residues" evidence="1">
    <location>
        <begin position="179"/>
        <end position="188"/>
    </location>
</feature>
<organism evidence="3 4">
    <name type="scientific">Rhizopus delemar</name>
    <dbReference type="NCBI Taxonomy" id="936053"/>
    <lineage>
        <taxon>Eukaryota</taxon>
        <taxon>Fungi</taxon>
        <taxon>Fungi incertae sedis</taxon>
        <taxon>Mucoromycota</taxon>
        <taxon>Mucoromycotina</taxon>
        <taxon>Mucoromycetes</taxon>
        <taxon>Mucorales</taxon>
        <taxon>Mucorineae</taxon>
        <taxon>Rhizopodaceae</taxon>
        <taxon>Rhizopus</taxon>
    </lineage>
</organism>
<proteinExistence type="predicted"/>
<accession>A0A9P6Y9P9</accession>
<evidence type="ECO:0000256" key="2">
    <source>
        <dbReference type="SAM" id="SignalP"/>
    </source>
</evidence>
<evidence type="ECO:0000313" key="4">
    <source>
        <dbReference type="Proteomes" id="UP000740926"/>
    </source>
</evidence>
<feature type="region of interest" description="Disordered" evidence="1">
    <location>
        <begin position="94"/>
        <end position="188"/>
    </location>
</feature>
<keyword evidence="2" id="KW-0732">Signal</keyword>
<sequence>MEGTDRHLVGILLAQALGHALAHFLGRLVGEGDRRDAARRIAATADQVGDLFHDHAGLAAARAGEHQQRTFDVQDGGGLGGIETVHGDRIVAGPGADHSRPPVGLLNGFGGPGLRHHHPAAERAQLPRARHAGGDPDPAPGRSCRRRRGRFAHRPARRWHGLRPRYRPAALGRAGSGGERADGLRAGG</sequence>
<dbReference type="AlphaFoldDB" id="A0A9P6Y9P9"/>
<gene>
    <name evidence="3" type="ORF">G6F50_014142</name>
</gene>
<keyword evidence="4" id="KW-1185">Reference proteome</keyword>